<dbReference type="EMBL" id="CM029037">
    <property type="protein sequence ID" value="KAG2656580.1"/>
    <property type="molecule type" value="Genomic_DNA"/>
</dbReference>
<organism evidence="1 2">
    <name type="scientific">Panicum virgatum</name>
    <name type="common">Blackwell switchgrass</name>
    <dbReference type="NCBI Taxonomy" id="38727"/>
    <lineage>
        <taxon>Eukaryota</taxon>
        <taxon>Viridiplantae</taxon>
        <taxon>Streptophyta</taxon>
        <taxon>Embryophyta</taxon>
        <taxon>Tracheophyta</taxon>
        <taxon>Spermatophyta</taxon>
        <taxon>Magnoliopsida</taxon>
        <taxon>Liliopsida</taxon>
        <taxon>Poales</taxon>
        <taxon>Poaceae</taxon>
        <taxon>PACMAD clade</taxon>
        <taxon>Panicoideae</taxon>
        <taxon>Panicodae</taxon>
        <taxon>Paniceae</taxon>
        <taxon>Panicinae</taxon>
        <taxon>Panicum</taxon>
        <taxon>Panicum sect. Hiantes</taxon>
    </lineage>
</organism>
<sequence length="332" mass="38202">MSGKHFYQDEYLVYDPAVSPHFEVISVPRILHKEGAGYFRYGRGVVDELDPSIEESEWPPSQQVLSVFSSETGQWEERLFLREGKAAGTIADMRSACLLVQKRHAAYWKGEIYVGCEADFVMRVSLASKTYQVIEPPVDVEAPDLPTLQGLRLGRSEKGVYCAVAVADFLLRSHQLRVWILEERAHNQMEWVLKHEAKLYSVTTSYKYNTRLTKGPWIFQDTNCFSRAGEGHNVDAVEQAKLEWDSDDDNVLQIGDTYSNKLYGSMDLLGFHPYKEVIFFRESMERALAYHLNSSKVQDLGKLYPTHYRNYKEIRGSFPYTPCWIEDSPVNN</sequence>
<gene>
    <name evidence="1" type="ORF">PVAP13_1KG095000</name>
</gene>
<comment type="caution">
    <text evidence="1">The sequence shown here is derived from an EMBL/GenBank/DDBJ whole genome shotgun (WGS) entry which is preliminary data.</text>
</comment>
<evidence type="ECO:0000313" key="2">
    <source>
        <dbReference type="Proteomes" id="UP000823388"/>
    </source>
</evidence>
<dbReference type="PANTHER" id="PTHR34591">
    <property type="entry name" value="OS03G0653100 PROTEIN-RELATED"/>
    <property type="match status" value="1"/>
</dbReference>
<protein>
    <recommendedName>
        <fullName evidence="3">F-box associated domain-containing protein</fullName>
    </recommendedName>
</protein>
<evidence type="ECO:0008006" key="3">
    <source>
        <dbReference type="Google" id="ProtNLM"/>
    </source>
</evidence>
<proteinExistence type="predicted"/>
<reference evidence="1" key="1">
    <citation type="submission" date="2020-05" db="EMBL/GenBank/DDBJ databases">
        <title>WGS assembly of Panicum virgatum.</title>
        <authorList>
            <person name="Lovell J.T."/>
            <person name="Jenkins J."/>
            <person name="Shu S."/>
            <person name="Juenger T.E."/>
            <person name="Schmutz J."/>
        </authorList>
    </citation>
    <scope>NUCLEOTIDE SEQUENCE</scope>
    <source>
        <strain evidence="1">AP13</strain>
    </source>
</reference>
<name>A0A8T0X900_PANVG</name>
<evidence type="ECO:0000313" key="1">
    <source>
        <dbReference type="EMBL" id="KAG2656580.1"/>
    </source>
</evidence>
<dbReference type="PANTHER" id="PTHR34591:SF52">
    <property type="entry name" value="F-BOX DOMAIN-CONTAINING PROTEIN"/>
    <property type="match status" value="1"/>
</dbReference>
<keyword evidence="2" id="KW-1185">Reference proteome</keyword>
<accession>A0A8T0X900</accession>
<dbReference type="AlphaFoldDB" id="A0A8T0X900"/>
<dbReference type="Proteomes" id="UP000823388">
    <property type="component" value="Chromosome 1K"/>
</dbReference>